<sequence length="472" mass="53136">MGADRRQIIWQTISESFLFTFISVVIAFALAERLLPFYNDLIDRQLSLSYLSLDFVVFVIGLSLLVGVASGLYPALRLSSFKPVQALSGNSGTREKSGLRRGLVFFQFFIAQGLIVATIIIQSQLSYLQNKDLGYDREHVLYISAFDGLGGGAQAFKNELEQISGVQSVSLSNGIFQHNAVSFMKLNEIEGNENAESNVYFITGLFDVDDKFISTMGMEIIEGNSFSTDQEIAPEQSMIINEAAQKKLGWDNALGKKMKIWGGEKQVIGVMKDFHDESLKAEVKPTVLVYAKAPKQYVNVRLNPLEIKSSMSAIESKWYEMVTDRPFQYQFYDEYYDSQYRKEIRLGQIFNIFSLIAICISILGLIGLTSFSAEQRLKEFGIRKVLGAKVQQIGFLLSKEFLILIIIAFVVVSPLVYLGMKDWLAEFIYRIDLSAFTFIFALVITMVIAAIPVVYQSFKVSKVNPANILRNE</sequence>
<evidence type="ECO:0008006" key="11">
    <source>
        <dbReference type="Google" id="ProtNLM"/>
    </source>
</evidence>
<dbReference type="STRING" id="296218.AWN68_18545"/>
<evidence type="ECO:0000256" key="6">
    <source>
        <dbReference type="SAM" id="Phobius"/>
    </source>
</evidence>
<feature type="domain" description="MacB-like periplasmic core" evidence="8">
    <location>
        <begin position="138"/>
        <end position="276"/>
    </location>
</feature>
<evidence type="ECO:0000256" key="3">
    <source>
        <dbReference type="ARBA" id="ARBA00022692"/>
    </source>
</evidence>
<keyword evidence="4 6" id="KW-1133">Transmembrane helix</keyword>
<comment type="subcellular location">
    <subcellularLocation>
        <location evidence="1">Cell membrane</location>
        <topology evidence="1">Multi-pass membrane protein</topology>
    </subcellularLocation>
</comment>
<comment type="caution">
    <text evidence="9">The sequence shown here is derived from an EMBL/GenBank/DDBJ whole genome shotgun (WGS) entry which is preliminary data.</text>
</comment>
<dbReference type="GO" id="GO:0022857">
    <property type="term" value="F:transmembrane transporter activity"/>
    <property type="evidence" value="ECO:0007669"/>
    <property type="project" value="TreeGrafter"/>
</dbReference>
<dbReference type="PANTHER" id="PTHR30572">
    <property type="entry name" value="MEMBRANE COMPONENT OF TRANSPORTER-RELATED"/>
    <property type="match status" value="1"/>
</dbReference>
<feature type="transmembrane region" description="Helical" evidence="6">
    <location>
        <begin position="401"/>
        <end position="420"/>
    </location>
</feature>
<feature type="transmembrane region" description="Helical" evidence="6">
    <location>
        <begin position="51"/>
        <end position="73"/>
    </location>
</feature>
<evidence type="ECO:0000256" key="1">
    <source>
        <dbReference type="ARBA" id="ARBA00004651"/>
    </source>
</evidence>
<evidence type="ECO:0000256" key="2">
    <source>
        <dbReference type="ARBA" id="ARBA00022475"/>
    </source>
</evidence>
<keyword evidence="2" id="KW-1003">Cell membrane</keyword>
<feature type="transmembrane region" description="Helical" evidence="6">
    <location>
        <begin position="12"/>
        <end position="31"/>
    </location>
</feature>
<evidence type="ECO:0000313" key="10">
    <source>
        <dbReference type="Proteomes" id="UP000075615"/>
    </source>
</evidence>
<dbReference type="GO" id="GO:0005886">
    <property type="term" value="C:plasma membrane"/>
    <property type="evidence" value="ECO:0007669"/>
    <property type="project" value="UniProtKB-SubCell"/>
</dbReference>
<keyword evidence="3 6" id="KW-0812">Transmembrane</keyword>
<keyword evidence="10" id="KW-1185">Reference proteome</keyword>
<feature type="domain" description="ABC3 transporter permease C-terminal" evidence="7">
    <location>
        <begin position="1"/>
        <end position="82"/>
    </location>
</feature>
<evidence type="ECO:0000313" key="9">
    <source>
        <dbReference type="EMBL" id="KYG76868.1"/>
    </source>
</evidence>
<gene>
    <name evidence="9" type="ORF">AWN68_18545</name>
</gene>
<reference evidence="9 10" key="1">
    <citation type="submission" date="2016-01" db="EMBL/GenBank/DDBJ databases">
        <title>Genome sequencing of Roseivirga echinicomitans KMM 6058.</title>
        <authorList>
            <person name="Selvaratnam C."/>
            <person name="Thevarajoo S."/>
            <person name="Goh K.M."/>
            <person name="Ee R."/>
            <person name="Chan K.-G."/>
            <person name="Chong C.S."/>
        </authorList>
    </citation>
    <scope>NUCLEOTIDE SEQUENCE [LARGE SCALE GENOMIC DNA]</scope>
    <source>
        <strain evidence="9 10">KMM 6058</strain>
    </source>
</reference>
<dbReference type="Pfam" id="PF12704">
    <property type="entry name" value="MacB_PCD"/>
    <property type="match status" value="1"/>
</dbReference>
<feature type="transmembrane region" description="Helical" evidence="6">
    <location>
        <begin position="435"/>
        <end position="455"/>
    </location>
</feature>
<evidence type="ECO:0000256" key="4">
    <source>
        <dbReference type="ARBA" id="ARBA00022989"/>
    </source>
</evidence>
<protein>
    <recommendedName>
        <fullName evidence="11">ABC3 transporter permease protein domain-containing protein</fullName>
    </recommendedName>
</protein>
<dbReference type="EMBL" id="LRDB01000021">
    <property type="protein sequence ID" value="KYG76868.1"/>
    <property type="molecule type" value="Genomic_DNA"/>
</dbReference>
<keyword evidence="5 6" id="KW-0472">Membrane</keyword>
<name>A0A150XDT2_9BACT</name>
<dbReference type="InterPro" id="IPR050250">
    <property type="entry name" value="Macrolide_Exporter_MacB"/>
</dbReference>
<dbReference type="Pfam" id="PF02687">
    <property type="entry name" value="FtsX"/>
    <property type="match status" value="2"/>
</dbReference>
<feature type="domain" description="ABC3 transporter permease C-terminal" evidence="7">
    <location>
        <begin position="351"/>
        <end position="465"/>
    </location>
</feature>
<dbReference type="Proteomes" id="UP000075615">
    <property type="component" value="Unassembled WGS sequence"/>
</dbReference>
<organism evidence="9 10">
    <name type="scientific">Roseivirga echinicomitans</name>
    <dbReference type="NCBI Taxonomy" id="296218"/>
    <lineage>
        <taxon>Bacteria</taxon>
        <taxon>Pseudomonadati</taxon>
        <taxon>Bacteroidota</taxon>
        <taxon>Cytophagia</taxon>
        <taxon>Cytophagales</taxon>
        <taxon>Roseivirgaceae</taxon>
        <taxon>Roseivirga</taxon>
    </lineage>
</organism>
<feature type="transmembrane region" description="Helical" evidence="6">
    <location>
        <begin position="103"/>
        <end position="121"/>
    </location>
</feature>
<accession>A0A150XDT2</accession>
<evidence type="ECO:0000256" key="5">
    <source>
        <dbReference type="ARBA" id="ARBA00023136"/>
    </source>
</evidence>
<feature type="transmembrane region" description="Helical" evidence="6">
    <location>
        <begin position="349"/>
        <end position="373"/>
    </location>
</feature>
<dbReference type="InterPro" id="IPR003838">
    <property type="entry name" value="ABC3_permease_C"/>
</dbReference>
<dbReference type="InterPro" id="IPR025857">
    <property type="entry name" value="MacB_PCD"/>
</dbReference>
<evidence type="ECO:0000259" key="8">
    <source>
        <dbReference type="Pfam" id="PF12704"/>
    </source>
</evidence>
<dbReference type="AlphaFoldDB" id="A0A150XDT2"/>
<proteinExistence type="predicted"/>
<dbReference type="PANTHER" id="PTHR30572:SF18">
    <property type="entry name" value="ABC-TYPE MACROLIDE FAMILY EXPORT SYSTEM PERMEASE COMPONENT 2"/>
    <property type="match status" value="1"/>
</dbReference>
<evidence type="ECO:0000259" key="7">
    <source>
        <dbReference type="Pfam" id="PF02687"/>
    </source>
</evidence>